<dbReference type="EMBL" id="PP986817">
    <property type="protein sequence ID" value="XDI97890.1"/>
    <property type="molecule type" value="Genomic_DNA"/>
</dbReference>
<name>A0AB39BZY8_9CAUD</name>
<accession>A0AB39BZY8</accession>
<proteinExistence type="predicted"/>
<evidence type="ECO:0008006" key="2">
    <source>
        <dbReference type="Google" id="ProtNLM"/>
    </source>
</evidence>
<organism evidence="1">
    <name type="scientific">Pakpunavirus sp</name>
    <dbReference type="NCBI Taxonomy" id="2833053"/>
    <lineage>
        <taxon>Viruses</taxon>
        <taxon>Duplodnaviria</taxon>
        <taxon>Heunggongvirae</taxon>
        <taxon>Uroviricota</taxon>
        <taxon>Caudoviricetes</taxon>
        <taxon>Vandenendeviridae</taxon>
        <taxon>Skurskavirinae</taxon>
        <taxon>Pakpunavirus</taxon>
    </lineage>
</organism>
<protein>
    <recommendedName>
        <fullName evidence="2">Nonstructural protein</fullName>
    </recommendedName>
</protein>
<evidence type="ECO:0000313" key="1">
    <source>
        <dbReference type="EMBL" id="XDI97890.1"/>
    </source>
</evidence>
<reference evidence="1" key="1">
    <citation type="submission" date="2024-06" db="EMBL/GenBank/DDBJ databases">
        <authorList>
            <person name="Agudelo-Romero P."/>
            <person name="Caparros-Martin J.A."/>
            <person name="Sharma A."/>
            <person name="Saladie M."/>
            <person name="Stick S.M."/>
            <person name="O'Gara F."/>
        </authorList>
    </citation>
    <scope>NUCLEOTIDE SEQUENCE</scope>
    <source>
        <strain evidence="1">VContig3</strain>
    </source>
</reference>
<sequence length="51" mass="5618">MTRQQHAAALLQRHGYRIQNTAAGSICLSRGNDYIRIDAAGQKHRALGATR</sequence>